<keyword evidence="3" id="KW-1185">Reference proteome</keyword>
<protein>
    <recommendedName>
        <fullName evidence="1">Amidohydrolase-related domain-containing protein</fullName>
    </recommendedName>
</protein>
<name>A0AAE0LK69_9CHLO</name>
<evidence type="ECO:0000313" key="3">
    <source>
        <dbReference type="Proteomes" id="UP001190700"/>
    </source>
</evidence>
<feature type="domain" description="Amidohydrolase-related" evidence="1">
    <location>
        <begin position="327"/>
        <end position="560"/>
    </location>
</feature>
<organism evidence="2 3">
    <name type="scientific">Cymbomonas tetramitiformis</name>
    <dbReference type="NCBI Taxonomy" id="36881"/>
    <lineage>
        <taxon>Eukaryota</taxon>
        <taxon>Viridiplantae</taxon>
        <taxon>Chlorophyta</taxon>
        <taxon>Pyramimonadophyceae</taxon>
        <taxon>Pyramimonadales</taxon>
        <taxon>Pyramimonadaceae</taxon>
        <taxon>Cymbomonas</taxon>
    </lineage>
</organism>
<dbReference type="GO" id="GO:0016787">
    <property type="term" value="F:hydrolase activity"/>
    <property type="evidence" value="ECO:0007669"/>
    <property type="project" value="InterPro"/>
</dbReference>
<dbReference type="SUPFAM" id="SSF51556">
    <property type="entry name" value="Metallo-dependent hydrolases"/>
    <property type="match status" value="1"/>
</dbReference>
<dbReference type="Proteomes" id="UP001190700">
    <property type="component" value="Unassembled WGS sequence"/>
</dbReference>
<sequence>MGGSPSKTSAKYPPEPQESVVAIQVEPVNKTPDSQATRAELTETLMSSDIEIPLSIGGYGVVERTSESFRPTEIMSLKEMVHEVSTGNQWDPVNLTNEPTLKAESEDEDIKVFEDEAHDQDPSEFLMKHAQAQANERFGRNVIKGLSDLQLVSLERRSFDLKADTRPALQPHSKLKSVPLPVLPMFDAFCHLMDWFQESEGVEALLSAMRHCGVQNTALCGMPLSKKWDTHEPSQPKGPIYQTGRLYYHSATDFIVKEELRDNGTEAGRGRTLLPLMCGFNPTDLFAVKYVAKKWSKDREFWTGVGKIFFRSSELSNQTDSEVSRANHPAMYKLYEFCSEKRLPVIFQSNAKSECTKKYQEGRFDYMREVREAAADFPEVKFLLMNCGLFERGLWDGAFVALSGLLDVSPNIYVSVTAWLLSPFCKAARDGAQLHELVKRYPDRVVLATDVKGVFIEPPNGKRDLIEKALEQANNPLGSSSTLQKPRRGRVSHSYVLSDTGSDFSMPITVTDGNERIDGWGWYQLADYATQANFCKQFAAQFSDDVMKNLLYDNAADFYDMPRLSYWDRIGSSP</sequence>
<proteinExistence type="predicted"/>
<evidence type="ECO:0000313" key="2">
    <source>
        <dbReference type="EMBL" id="KAK3287734.1"/>
    </source>
</evidence>
<dbReference type="InterPro" id="IPR032466">
    <property type="entry name" value="Metal_Hydrolase"/>
</dbReference>
<reference evidence="2 3" key="1">
    <citation type="journal article" date="2015" name="Genome Biol. Evol.">
        <title>Comparative Genomics of a Bacterivorous Green Alga Reveals Evolutionary Causalities and Consequences of Phago-Mixotrophic Mode of Nutrition.</title>
        <authorList>
            <person name="Burns J.A."/>
            <person name="Paasch A."/>
            <person name="Narechania A."/>
            <person name="Kim E."/>
        </authorList>
    </citation>
    <scope>NUCLEOTIDE SEQUENCE [LARGE SCALE GENOMIC DNA]</scope>
    <source>
        <strain evidence="2 3">PLY_AMNH</strain>
    </source>
</reference>
<accession>A0AAE0LK69</accession>
<comment type="caution">
    <text evidence="2">The sequence shown here is derived from an EMBL/GenBank/DDBJ whole genome shotgun (WGS) entry which is preliminary data.</text>
</comment>
<dbReference type="InterPro" id="IPR006680">
    <property type="entry name" value="Amidohydro-rel"/>
</dbReference>
<gene>
    <name evidence="2" type="ORF">CYMTET_4763</name>
</gene>
<dbReference type="Pfam" id="PF04909">
    <property type="entry name" value="Amidohydro_2"/>
    <property type="match status" value="1"/>
</dbReference>
<dbReference type="AlphaFoldDB" id="A0AAE0LK69"/>
<evidence type="ECO:0000259" key="1">
    <source>
        <dbReference type="Pfam" id="PF04909"/>
    </source>
</evidence>
<dbReference type="EMBL" id="LGRX02000756">
    <property type="protein sequence ID" value="KAK3287734.1"/>
    <property type="molecule type" value="Genomic_DNA"/>
</dbReference>
<dbReference type="Gene3D" id="3.20.20.140">
    <property type="entry name" value="Metal-dependent hydrolases"/>
    <property type="match status" value="1"/>
</dbReference>